<name>A0A5N5KGF6_9ROSI</name>
<dbReference type="EMBL" id="VDCV01000013">
    <property type="protein sequence ID" value="KAB5529346.1"/>
    <property type="molecule type" value="Genomic_DNA"/>
</dbReference>
<dbReference type="InterPro" id="IPR010471">
    <property type="entry name" value="DUF1068"/>
</dbReference>
<dbReference type="AlphaFoldDB" id="A0A5N5KGF6"/>
<keyword evidence="3" id="KW-1185">Reference proteome</keyword>
<evidence type="ECO:0000313" key="2">
    <source>
        <dbReference type="EMBL" id="KAB5529346.1"/>
    </source>
</evidence>
<evidence type="ECO:0000256" key="1">
    <source>
        <dbReference type="SAM" id="Phobius"/>
    </source>
</evidence>
<keyword evidence="1" id="KW-0812">Transmembrane</keyword>
<organism evidence="2 3">
    <name type="scientific">Salix brachista</name>
    <dbReference type="NCBI Taxonomy" id="2182728"/>
    <lineage>
        <taxon>Eukaryota</taxon>
        <taxon>Viridiplantae</taxon>
        <taxon>Streptophyta</taxon>
        <taxon>Embryophyta</taxon>
        <taxon>Tracheophyta</taxon>
        <taxon>Spermatophyta</taxon>
        <taxon>Magnoliopsida</taxon>
        <taxon>eudicotyledons</taxon>
        <taxon>Gunneridae</taxon>
        <taxon>Pentapetalae</taxon>
        <taxon>rosids</taxon>
        <taxon>fabids</taxon>
        <taxon>Malpighiales</taxon>
        <taxon>Salicaceae</taxon>
        <taxon>Saliceae</taxon>
        <taxon>Salix</taxon>
    </lineage>
</organism>
<evidence type="ECO:0000313" key="3">
    <source>
        <dbReference type="Proteomes" id="UP000326939"/>
    </source>
</evidence>
<feature type="transmembrane region" description="Helical" evidence="1">
    <location>
        <begin position="14"/>
        <end position="36"/>
    </location>
</feature>
<gene>
    <name evidence="2" type="ORF">DKX38_019427</name>
</gene>
<dbReference type="Pfam" id="PF06364">
    <property type="entry name" value="DUF1068"/>
    <property type="match status" value="1"/>
</dbReference>
<accession>A0A5N5KGF6</accession>
<dbReference type="Proteomes" id="UP000326939">
    <property type="component" value="Chromosome 13"/>
</dbReference>
<comment type="caution">
    <text evidence="2">The sequence shown here is derived from an EMBL/GenBank/DDBJ whole genome shotgun (WGS) entry which is preliminary data.</text>
</comment>
<sequence>MAYPSEHYGFSNGALRVVLVLVAMFFVVYIFGLGLFSKGSSNDAQASCSCDCNCSEVEISWTLEFINNSYPGQSYSLAFFAVLNYECGKHDPEISEEMKKGVADLISEEIDLQKRVANETLEQTGNLVIAARRVSLQYETEAQKCSAHTEACEAGRERAEAGLVEERILTAMWEQRALELGWTENITYADKNTIHITNDLLQKWQEVKPPIRKLEQDKKEFPQFGNVLFVL</sequence>
<keyword evidence="1" id="KW-1133">Transmembrane helix</keyword>
<reference evidence="3" key="1">
    <citation type="journal article" date="2019" name="Gigascience">
        <title>De novo genome assembly of the endangered Acer yangbiense, a plant species with extremely small populations endemic to Yunnan Province, China.</title>
        <authorList>
            <person name="Yang J."/>
            <person name="Wariss H.M."/>
            <person name="Tao L."/>
            <person name="Zhang R."/>
            <person name="Yun Q."/>
            <person name="Hollingsworth P."/>
            <person name="Dao Z."/>
            <person name="Luo G."/>
            <person name="Guo H."/>
            <person name="Ma Y."/>
            <person name="Sun W."/>
        </authorList>
    </citation>
    <scope>NUCLEOTIDE SEQUENCE [LARGE SCALE GENOMIC DNA]</scope>
    <source>
        <strain evidence="3">cv. br00</strain>
    </source>
</reference>
<proteinExistence type="predicted"/>
<dbReference type="PANTHER" id="PTHR32254:SF6">
    <property type="entry name" value="DUF1068 DOMAIN-CONTAINING PROTEIN"/>
    <property type="match status" value="1"/>
</dbReference>
<dbReference type="PANTHER" id="PTHR32254">
    <property type="entry name" value="EXPRESSED PROTEIN"/>
    <property type="match status" value="1"/>
</dbReference>
<keyword evidence="1" id="KW-0472">Membrane</keyword>
<protein>
    <submittedName>
        <fullName evidence="2">Uncharacterized protein</fullName>
    </submittedName>
</protein>